<dbReference type="HOGENOM" id="CLU_2158688_0_0_1"/>
<evidence type="ECO:0000256" key="1">
    <source>
        <dbReference type="ARBA" id="ARBA00009199"/>
    </source>
</evidence>
<reference evidence="3 4" key="1">
    <citation type="journal article" date="2012" name="Science">
        <title>The Paleozoic origin of enzymatic lignin decomposition reconstructed from 31 fungal genomes.</title>
        <authorList>
            <person name="Floudas D."/>
            <person name="Binder M."/>
            <person name="Riley R."/>
            <person name="Barry K."/>
            <person name="Blanchette R.A."/>
            <person name="Henrissat B."/>
            <person name="Martinez A.T."/>
            <person name="Otillar R."/>
            <person name="Spatafora J.W."/>
            <person name="Yadav J.S."/>
            <person name="Aerts A."/>
            <person name="Benoit I."/>
            <person name="Boyd A."/>
            <person name="Carlson A."/>
            <person name="Copeland A."/>
            <person name="Coutinho P.M."/>
            <person name="de Vries R.P."/>
            <person name="Ferreira P."/>
            <person name="Findley K."/>
            <person name="Foster B."/>
            <person name="Gaskell J."/>
            <person name="Glotzer D."/>
            <person name="Gorecki P."/>
            <person name="Heitman J."/>
            <person name="Hesse C."/>
            <person name="Hori C."/>
            <person name="Igarashi K."/>
            <person name="Jurgens J.A."/>
            <person name="Kallen N."/>
            <person name="Kersten P."/>
            <person name="Kohler A."/>
            <person name="Kuees U."/>
            <person name="Kumar T.K.A."/>
            <person name="Kuo A."/>
            <person name="LaButti K."/>
            <person name="Larrondo L.F."/>
            <person name="Lindquist E."/>
            <person name="Ling A."/>
            <person name="Lombard V."/>
            <person name="Lucas S."/>
            <person name="Lundell T."/>
            <person name="Martin R."/>
            <person name="McLaughlin D.J."/>
            <person name="Morgenstern I."/>
            <person name="Morin E."/>
            <person name="Murat C."/>
            <person name="Nagy L.G."/>
            <person name="Nolan M."/>
            <person name="Ohm R.A."/>
            <person name="Patyshakuliyeva A."/>
            <person name="Rokas A."/>
            <person name="Ruiz-Duenas F.J."/>
            <person name="Sabat G."/>
            <person name="Salamov A."/>
            <person name="Samejima M."/>
            <person name="Schmutz J."/>
            <person name="Slot J.C."/>
            <person name="St John F."/>
            <person name="Stenlid J."/>
            <person name="Sun H."/>
            <person name="Sun S."/>
            <person name="Syed K."/>
            <person name="Tsang A."/>
            <person name="Wiebenga A."/>
            <person name="Young D."/>
            <person name="Pisabarro A."/>
            <person name="Eastwood D.C."/>
            <person name="Martin F."/>
            <person name="Cullen D."/>
            <person name="Grigoriev I.V."/>
            <person name="Hibbett D.S."/>
        </authorList>
    </citation>
    <scope>NUCLEOTIDE SEQUENCE [LARGE SCALE GENOMIC DNA]</scope>
    <source>
        <strain evidence="3 4">ATCC 11539</strain>
    </source>
</reference>
<evidence type="ECO:0000256" key="2">
    <source>
        <dbReference type="SAM" id="SignalP"/>
    </source>
</evidence>
<dbReference type="STRING" id="670483.S7Q1X4"/>
<dbReference type="OMA" id="IPAIPHN"/>
<gene>
    <name evidence="3" type="ORF">GLOTRDRAFT_111687</name>
</gene>
<dbReference type="EMBL" id="KB469305">
    <property type="protein sequence ID" value="EPQ53512.1"/>
    <property type="molecule type" value="Genomic_DNA"/>
</dbReference>
<accession>S7Q1X4</accession>
<feature type="signal peptide" evidence="2">
    <location>
        <begin position="1"/>
        <end position="20"/>
    </location>
</feature>
<name>S7Q1X4_GLOTA</name>
<keyword evidence="2" id="KW-0732">Signal</keyword>
<dbReference type="KEGG" id="gtr:GLOTRDRAFT_111687"/>
<keyword evidence="4" id="KW-1185">Reference proteome</keyword>
<sequence>MRSQIVCTHFLFDLLDYAAGVMPVTHVDCELDALDKSFVAMNAIERAYKNYDADKMHGLPIGVQVVGRRFEEEKVMEGMKIIDGCYGRTIKDMSCCEHECRRDNGPLSPQR</sequence>
<dbReference type="SUPFAM" id="SSF75304">
    <property type="entry name" value="Amidase signature (AS) enzymes"/>
    <property type="match status" value="1"/>
</dbReference>
<dbReference type="OrthoDB" id="6428749at2759"/>
<dbReference type="RefSeq" id="XP_007867842.1">
    <property type="nucleotide sequence ID" value="XM_007869651.1"/>
</dbReference>
<dbReference type="PANTHER" id="PTHR46072">
    <property type="entry name" value="AMIDASE-RELATED-RELATED"/>
    <property type="match status" value="1"/>
</dbReference>
<dbReference type="PANTHER" id="PTHR46072:SF10">
    <property type="entry name" value="ACETAMIDASE"/>
    <property type="match status" value="1"/>
</dbReference>
<proteinExistence type="inferred from homology"/>
<dbReference type="InterPro" id="IPR036928">
    <property type="entry name" value="AS_sf"/>
</dbReference>
<dbReference type="Gene3D" id="3.90.1300.10">
    <property type="entry name" value="Amidase signature (AS) domain"/>
    <property type="match status" value="1"/>
</dbReference>
<evidence type="ECO:0000313" key="4">
    <source>
        <dbReference type="Proteomes" id="UP000030669"/>
    </source>
</evidence>
<evidence type="ECO:0000313" key="3">
    <source>
        <dbReference type="EMBL" id="EPQ53512.1"/>
    </source>
</evidence>
<organism evidence="3 4">
    <name type="scientific">Gloeophyllum trabeum (strain ATCC 11539 / FP-39264 / Madison 617)</name>
    <name type="common">Brown rot fungus</name>
    <dbReference type="NCBI Taxonomy" id="670483"/>
    <lineage>
        <taxon>Eukaryota</taxon>
        <taxon>Fungi</taxon>
        <taxon>Dikarya</taxon>
        <taxon>Basidiomycota</taxon>
        <taxon>Agaricomycotina</taxon>
        <taxon>Agaricomycetes</taxon>
        <taxon>Gloeophyllales</taxon>
        <taxon>Gloeophyllaceae</taxon>
        <taxon>Gloeophyllum</taxon>
    </lineage>
</organism>
<feature type="chain" id="PRO_5004543808" evidence="2">
    <location>
        <begin position="21"/>
        <end position="111"/>
    </location>
</feature>
<comment type="similarity">
    <text evidence="1">Belongs to the amidase family.</text>
</comment>
<dbReference type="GeneID" id="19299428"/>
<protein>
    <submittedName>
        <fullName evidence="3">Uncharacterized protein</fullName>
    </submittedName>
</protein>
<dbReference type="AlphaFoldDB" id="S7Q1X4"/>
<dbReference type="Proteomes" id="UP000030669">
    <property type="component" value="Unassembled WGS sequence"/>
</dbReference>